<evidence type="ECO:0000256" key="3">
    <source>
        <dbReference type="ARBA" id="ARBA00023143"/>
    </source>
</evidence>
<feature type="domain" description="Flagellar hook protein FlgE/F/G-like D1" evidence="9">
    <location>
        <begin position="81"/>
        <end position="145"/>
    </location>
</feature>
<comment type="similarity">
    <text evidence="2 6">Belongs to the flagella basal body rod proteins family.</text>
</comment>
<dbReference type="Proteomes" id="UP000463939">
    <property type="component" value="Chromosome"/>
</dbReference>
<evidence type="ECO:0000313" key="10">
    <source>
        <dbReference type="EMBL" id="BBP01242.1"/>
    </source>
</evidence>
<dbReference type="GO" id="GO:0030694">
    <property type="term" value="C:bacterial-type flagellum basal body, rod"/>
    <property type="evidence" value="ECO:0007669"/>
    <property type="project" value="UniProtKB-UniRule"/>
</dbReference>
<organism evidence="10 11">
    <name type="scientific">Sulfuriferula nivalis</name>
    <dbReference type="NCBI Taxonomy" id="2675298"/>
    <lineage>
        <taxon>Bacteria</taxon>
        <taxon>Pseudomonadati</taxon>
        <taxon>Pseudomonadota</taxon>
        <taxon>Betaproteobacteria</taxon>
        <taxon>Nitrosomonadales</taxon>
        <taxon>Sulfuricellaceae</taxon>
        <taxon>Sulfuriferula</taxon>
    </lineage>
</organism>
<dbReference type="Pfam" id="PF22692">
    <property type="entry name" value="LlgE_F_G_D1"/>
    <property type="match status" value="1"/>
</dbReference>
<dbReference type="PANTHER" id="PTHR30435:SF18">
    <property type="entry name" value="FLAGELLAR BASAL-BODY ROD PROTEIN FLGF"/>
    <property type="match status" value="1"/>
</dbReference>
<dbReference type="RefSeq" id="WP_162085044.1">
    <property type="nucleotide sequence ID" value="NZ_AP021881.1"/>
</dbReference>
<protein>
    <recommendedName>
        <fullName evidence="5 6">Flagellar basal-body rod protein FlgF</fullName>
    </recommendedName>
</protein>
<dbReference type="Pfam" id="PF06429">
    <property type="entry name" value="Flg_bbr_C"/>
    <property type="match status" value="1"/>
</dbReference>
<evidence type="ECO:0000259" key="8">
    <source>
        <dbReference type="Pfam" id="PF06429"/>
    </source>
</evidence>
<accession>A0A809S9Z2</accession>
<dbReference type="GO" id="GO:0071978">
    <property type="term" value="P:bacterial-type flagellum-dependent swarming motility"/>
    <property type="evidence" value="ECO:0007669"/>
    <property type="project" value="TreeGrafter"/>
</dbReference>
<dbReference type="Pfam" id="PF00460">
    <property type="entry name" value="Flg_bb_rod"/>
    <property type="match status" value="1"/>
</dbReference>
<evidence type="ECO:0000313" key="11">
    <source>
        <dbReference type="Proteomes" id="UP000463939"/>
    </source>
</evidence>
<dbReference type="NCBIfam" id="TIGR02490">
    <property type="entry name" value="flgF"/>
    <property type="match status" value="1"/>
</dbReference>
<comment type="subunit">
    <text evidence="4 6">The basal body constitutes a major portion of the flagellar organelle and consists of five rings (E,L,P,S, and M) mounted on a central rod. The rod consists of about 26 subunits of FlgG in the distal portion, and FlgB, FlgC and FlgF are thought to build up the proximal portion of the rod with about 6 subunits each.</text>
</comment>
<reference evidence="11" key="1">
    <citation type="submission" date="2019-11" db="EMBL/GenBank/DDBJ databases">
        <title>Isolation and characterization of a novel species in the genus Sulfuriferula.</title>
        <authorList>
            <person name="Mochizuki J."/>
            <person name="Kojima H."/>
            <person name="Fukui M."/>
        </authorList>
    </citation>
    <scope>NUCLEOTIDE SEQUENCE [LARGE SCALE GENOMIC DNA]</scope>
    <source>
        <strain evidence="11">SGTM</strain>
    </source>
</reference>
<evidence type="ECO:0000256" key="5">
    <source>
        <dbReference type="ARBA" id="ARBA00040228"/>
    </source>
</evidence>
<dbReference type="KEGG" id="sniv:SFSGTM_19500"/>
<evidence type="ECO:0000256" key="4">
    <source>
        <dbReference type="ARBA" id="ARBA00038560"/>
    </source>
</evidence>
<keyword evidence="11" id="KW-1185">Reference proteome</keyword>
<keyword evidence="10" id="KW-0969">Cilium</keyword>
<evidence type="ECO:0000256" key="1">
    <source>
        <dbReference type="ARBA" id="ARBA00004117"/>
    </source>
</evidence>
<dbReference type="PANTHER" id="PTHR30435">
    <property type="entry name" value="FLAGELLAR PROTEIN"/>
    <property type="match status" value="1"/>
</dbReference>
<dbReference type="NCBIfam" id="TIGR03506">
    <property type="entry name" value="FlgEFG_subfam"/>
    <property type="match status" value="1"/>
</dbReference>
<dbReference type="InterPro" id="IPR001444">
    <property type="entry name" value="Flag_bb_rod_N"/>
</dbReference>
<feature type="domain" description="Flagellar basal body rod protein N-terminal" evidence="7">
    <location>
        <begin position="5"/>
        <end position="35"/>
    </location>
</feature>
<name>A0A809S9Z2_9PROT</name>
<dbReference type="InterPro" id="IPR012836">
    <property type="entry name" value="FlgF"/>
</dbReference>
<dbReference type="AlphaFoldDB" id="A0A809S9Z2"/>
<dbReference type="InterPro" id="IPR053967">
    <property type="entry name" value="LlgE_F_G-like_D1"/>
</dbReference>
<keyword evidence="10" id="KW-0966">Cell projection</keyword>
<sequence>MDRLIYTAMTGAKHVIEQQSTVSNNLANAMTNGFRAQLDSFRAVPILSSGLPTRTFVVDSTVGTDFTPGPIQQTGRDLDVAVQGKGWIAVDVGNGTEGYTRDGSLKINENGLLQTEKGMNVMGESGPITIPPDETITISKDGTVSTIPKAGAATSVNVLGRIKLVNPAETDMVRGDDGLFRSKDGKPFDADANVSVVDGSVEGSNVSVVSAMVDMISLGRQFEMQMKLLTNAENNSSKASQILTLT</sequence>
<keyword evidence="10" id="KW-0282">Flagellum</keyword>
<evidence type="ECO:0000256" key="2">
    <source>
        <dbReference type="ARBA" id="ARBA00009677"/>
    </source>
</evidence>
<evidence type="ECO:0000259" key="9">
    <source>
        <dbReference type="Pfam" id="PF22692"/>
    </source>
</evidence>
<proteinExistence type="inferred from homology"/>
<comment type="subcellular location">
    <subcellularLocation>
        <location evidence="1 6">Bacterial flagellum basal body</location>
    </subcellularLocation>
</comment>
<gene>
    <name evidence="10" type="primary">flgF</name>
    <name evidence="10" type="ORF">SFSGTM_19500</name>
</gene>
<dbReference type="SUPFAM" id="SSF117143">
    <property type="entry name" value="Flagellar hook protein flgE"/>
    <property type="match status" value="1"/>
</dbReference>
<feature type="domain" description="Flagellar basal-body/hook protein C-terminal" evidence="8">
    <location>
        <begin position="198"/>
        <end position="242"/>
    </location>
</feature>
<dbReference type="InterPro" id="IPR020013">
    <property type="entry name" value="Flagellar_FlgE/F/G"/>
</dbReference>
<keyword evidence="3 6" id="KW-0975">Bacterial flagellum</keyword>
<dbReference type="NCBIfam" id="NF009280">
    <property type="entry name" value="PRK12640.1"/>
    <property type="match status" value="1"/>
</dbReference>
<dbReference type="EMBL" id="AP021881">
    <property type="protein sequence ID" value="BBP01242.1"/>
    <property type="molecule type" value="Genomic_DNA"/>
</dbReference>
<evidence type="ECO:0000256" key="6">
    <source>
        <dbReference type="RuleBase" id="RU362116"/>
    </source>
</evidence>
<evidence type="ECO:0000259" key="7">
    <source>
        <dbReference type="Pfam" id="PF00460"/>
    </source>
</evidence>
<dbReference type="InterPro" id="IPR010930">
    <property type="entry name" value="Flg_bb/hook_C_dom"/>
</dbReference>
<dbReference type="InterPro" id="IPR037925">
    <property type="entry name" value="FlgE/F/G-like"/>
</dbReference>